<organism evidence="2 3">
    <name type="scientific">Novosphingobium anseongense</name>
    <dbReference type="NCBI Taxonomy" id="3133436"/>
    <lineage>
        <taxon>Bacteria</taxon>
        <taxon>Pseudomonadati</taxon>
        <taxon>Pseudomonadota</taxon>
        <taxon>Alphaproteobacteria</taxon>
        <taxon>Sphingomonadales</taxon>
        <taxon>Sphingomonadaceae</taxon>
        <taxon>Novosphingobium</taxon>
    </lineage>
</organism>
<dbReference type="SMART" id="SM00554">
    <property type="entry name" value="FAS1"/>
    <property type="match status" value="1"/>
</dbReference>
<keyword evidence="3" id="KW-1185">Reference proteome</keyword>
<dbReference type="EMBL" id="JBBHJZ010000010">
    <property type="protein sequence ID" value="MEJ5979602.1"/>
    <property type="molecule type" value="Genomic_DNA"/>
</dbReference>
<dbReference type="InterPro" id="IPR036378">
    <property type="entry name" value="FAS1_dom_sf"/>
</dbReference>
<dbReference type="Pfam" id="PF02469">
    <property type="entry name" value="Fasciclin"/>
    <property type="match status" value="1"/>
</dbReference>
<dbReference type="SUPFAM" id="SSF82153">
    <property type="entry name" value="FAS1 domain"/>
    <property type="match status" value="1"/>
</dbReference>
<dbReference type="PANTHER" id="PTHR10900:SF77">
    <property type="entry name" value="FI19380P1"/>
    <property type="match status" value="1"/>
</dbReference>
<name>A0ABU8S2V5_9SPHN</name>
<reference evidence="2 3" key="1">
    <citation type="submission" date="2024-03" db="EMBL/GenBank/DDBJ databases">
        <authorList>
            <person name="Jo J.-H."/>
        </authorList>
    </citation>
    <scope>NUCLEOTIDE SEQUENCE [LARGE SCALE GENOMIC DNA]</scope>
    <source>
        <strain evidence="2 3">PS1R-30</strain>
    </source>
</reference>
<dbReference type="Gene3D" id="2.30.180.10">
    <property type="entry name" value="FAS1 domain"/>
    <property type="match status" value="1"/>
</dbReference>
<dbReference type="InterPro" id="IPR050904">
    <property type="entry name" value="Adhesion/Biosynth-related"/>
</dbReference>
<sequence>MNLLLAGAAVLALTGCGSTTEPTARDTMAPEDAAAEPMAEASMAHPMVGGAEMFPNKPIAANASAAPNLTTLVSALKQAGLVDTLSGPGPFTVFAPTNEAFGKVDQAALDGLMKPGMKDSLKKVLTYHVVSGKMTAADLMAKIKAGGGKAMLSTVEGEPLTLTMDGSNVKIAGMGGSMAMVSQADVMQSNGVVHVVDGVLMPKM</sequence>
<evidence type="ECO:0000313" key="3">
    <source>
        <dbReference type="Proteomes" id="UP001361239"/>
    </source>
</evidence>
<protein>
    <submittedName>
        <fullName evidence="2">Fasciclin domain-containing protein</fullName>
    </submittedName>
</protein>
<evidence type="ECO:0000259" key="1">
    <source>
        <dbReference type="PROSITE" id="PS50213"/>
    </source>
</evidence>
<feature type="domain" description="FAS1" evidence="1">
    <location>
        <begin position="56"/>
        <end position="200"/>
    </location>
</feature>
<dbReference type="InterPro" id="IPR000782">
    <property type="entry name" value="FAS1_domain"/>
</dbReference>
<gene>
    <name evidence="2" type="ORF">WG901_23320</name>
</gene>
<dbReference type="PROSITE" id="PS50213">
    <property type="entry name" value="FAS1"/>
    <property type="match status" value="1"/>
</dbReference>
<dbReference type="PANTHER" id="PTHR10900">
    <property type="entry name" value="PERIOSTIN-RELATED"/>
    <property type="match status" value="1"/>
</dbReference>
<accession>A0ABU8S2V5</accession>
<dbReference type="Proteomes" id="UP001361239">
    <property type="component" value="Unassembled WGS sequence"/>
</dbReference>
<evidence type="ECO:0000313" key="2">
    <source>
        <dbReference type="EMBL" id="MEJ5979602.1"/>
    </source>
</evidence>
<comment type="caution">
    <text evidence="2">The sequence shown here is derived from an EMBL/GenBank/DDBJ whole genome shotgun (WGS) entry which is preliminary data.</text>
</comment>
<proteinExistence type="predicted"/>